<comment type="similarity">
    <text evidence="2">Belongs to the P2X receptor family.</text>
</comment>
<dbReference type="PANTHER" id="PTHR10125">
    <property type="entry name" value="P2X PURINOCEPTOR"/>
    <property type="match status" value="1"/>
</dbReference>
<dbReference type="EMBL" id="CAJNOH010000341">
    <property type="protein sequence ID" value="CAF1006243.1"/>
    <property type="molecule type" value="Genomic_DNA"/>
</dbReference>
<keyword evidence="3" id="KW-0813">Transport</keyword>
<evidence type="ECO:0000256" key="2">
    <source>
        <dbReference type="ARBA" id="ARBA00009848"/>
    </source>
</evidence>
<accession>A0A814H846</accession>
<dbReference type="Proteomes" id="UP000663870">
    <property type="component" value="Unassembled WGS sequence"/>
</dbReference>
<evidence type="ECO:0000313" key="11">
    <source>
        <dbReference type="EMBL" id="CAF1103227.1"/>
    </source>
</evidence>
<dbReference type="GO" id="GO:0070588">
    <property type="term" value="P:calcium ion transmembrane transport"/>
    <property type="evidence" value="ECO:0007669"/>
    <property type="project" value="TreeGrafter"/>
</dbReference>
<evidence type="ECO:0000256" key="8">
    <source>
        <dbReference type="ARBA" id="ARBA00023286"/>
    </source>
</evidence>
<dbReference type="GO" id="GO:0004931">
    <property type="term" value="F:extracellularly ATP-gated monoatomic cation channel activity"/>
    <property type="evidence" value="ECO:0007669"/>
    <property type="project" value="InterPro"/>
</dbReference>
<keyword evidence="4" id="KW-0812">Transmembrane</keyword>
<dbReference type="Pfam" id="PF00864">
    <property type="entry name" value="P2X_receptor"/>
    <property type="match status" value="1"/>
</dbReference>
<dbReference type="Gene3D" id="1.10.287.940">
    <property type="entry name" value="atp-gated p2x4 ion channel"/>
    <property type="match status" value="1"/>
</dbReference>
<evidence type="ECO:0000256" key="5">
    <source>
        <dbReference type="ARBA" id="ARBA00022989"/>
    </source>
</evidence>
<evidence type="ECO:0008006" key="14">
    <source>
        <dbReference type="Google" id="ProtNLM"/>
    </source>
</evidence>
<dbReference type="GO" id="GO:0001614">
    <property type="term" value="F:purinergic nucleotide receptor activity"/>
    <property type="evidence" value="ECO:0007669"/>
    <property type="project" value="InterPro"/>
</dbReference>
<evidence type="ECO:0000256" key="4">
    <source>
        <dbReference type="ARBA" id="ARBA00022692"/>
    </source>
</evidence>
<dbReference type="EMBL" id="CAJNOL010000527">
    <property type="protein sequence ID" value="CAF1103227.1"/>
    <property type="molecule type" value="Genomic_DNA"/>
</dbReference>
<dbReference type="Proteomes" id="UP000663854">
    <property type="component" value="Unassembled WGS sequence"/>
</dbReference>
<keyword evidence="8" id="KW-1071">Ligand-gated ion channel</keyword>
<dbReference type="GO" id="GO:0098794">
    <property type="term" value="C:postsynapse"/>
    <property type="evidence" value="ECO:0007669"/>
    <property type="project" value="GOC"/>
</dbReference>
<proteinExistence type="inferred from homology"/>
<comment type="caution">
    <text evidence="10">The sequence shown here is derived from an EMBL/GenBank/DDBJ whole genome shotgun (WGS) entry which is preliminary data.</text>
</comment>
<evidence type="ECO:0000313" key="12">
    <source>
        <dbReference type="Proteomes" id="UP000663854"/>
    </source>
</evidence>
<keyword evidence="13" id="KW-1185">Reference proteome</keyword>
<keyword evidence="7" id="KW-0472">Membrane</keyword>
<evidence type="ECO:0000256" key="3">
    <source>
        <dbReference type="ARBA" id="ARBA00022448"/>
    </source>
</evidence>
<dbReference type="GO" id="GO:0033198">
    <property type="term" value="P:response to ATP"/>
    <property type="evidence" value="ECO:0007669"/>
    <property type="project" value="InterPro"/>
</dbReference>
<protein>
    <recommendedName>
        <fullName evidence="14">Purinergic receptor</fullName>
    </recommendedName>
</protein>
<keyword evidence="6" id="KW-0406">Ion transport</keyword>
<reference evidence="10" key="1">
    <citation type="submission" date="2021-02" db="EMBL/GenBank/DDBJ databases">
        <authorList>
            <person name="Nowell W R."/>
        </authorList>
    </citation>
    <scope>NUCLEOTIDE SEQUENCE</scope>
</reference>
<evidence type="ECO:0000256" key="7">
    <source>
        <dbReference type="ARBA" id="ARBA00023136"/>
    </source>
</evidence>
<evidence type="ECO:0000313" key="13">
    <source>
        <dbReference type="Proteomes" id="UP000663870"/>
    </source>
</evidence>
<evidence type="ECO:0000313" key="10">
    <source>
        <dbReference type="EMBL" id="CAF1006243.1"/>
    </source>
</evidence>
<gene>
    <name evidence="11" type="ORF">JXQ802_LOCUS19316</name>
    <name evidence="10" type="ORF">PYM288_LOCUS14872</name>
</gene>
<dbReference type="PRINTS" id="PR01307">
    <property type="entry name" value="P2XRECEPTOR"/>
</dbReference>
<evidence type="ECO:0000256" key="9">
    <source>
        <dbReference type="ARBA" id="ARBA00023303"/>
    </source>
</evidence>
<name>A0A814H846_9BILA</name>
<dbReference type="PANTHER" id="PTHR10125:SF31">
    <property type="entry name" value="P2X RECEPTOR E"/>
    <property type="match status" value="1"/>
</dbReference>
<evidence type="ECO:0000256" key="6">
    <source>
        <dbReference type="ARBA" id="ARBA00023065"/>
    </source>
</evidence>
<dbReference type="InterPro" id="IPR027309">
    <property type="entry name" value="P2X_extracellular_dom_sf"/>
</dbReference>
<comment type="subcellular location">
    <subcellularLocation>
        <location evidence="1">Endomembrane system</location>
    </subcellularLocation>
</comment>
<dbReference type="AlphaFoldDB" id="A0A814H846"/>
<evidence type="ECO:0000256" key="1">
    <source>
        <dbReference type="ARBA" id="ARBA00004308"/>
    </source>
</evidence>
<dbReference type="Gene3D" id="2.60.490.10">
    <property type="entry name" value="atp-gated p2x4 ion channel domain"/>
    <property type="match status" value="1"/>
</dbReference>
<dbReference type="GO" id="GO:0012505">
    <property type="term" value="C:endomembrane system"/>
    <property type="evidence" value="ECO:0007669"/>
    <property type="project" value="UniProtKB-SubCell"/>
</dbReference>
<dbReference type="InterPro" id="IPR059116">
    <property type="entry name" value="P2X_receptor"/>
</dbReference>
<dbReference type="GO" id="GO:0005886">
    <property type="term" value="C:plasma membrane"/>
    <property type="evidence" value="ECO:0007669"/>
    <property type="project" value="InterPro"/>
</dbReference>
<sequence length="311" mass="35309">MKVPSTLAINYSRIVWDMTEYGIPPLENNAFFIATRQIVTYDQTEGHCPSALKSKLYCDNEMRKRCQAGKATPSTSGFFTGNCVPSQENASINVCEINGWCPEESSVSADYQISIYDLSNFTIFIKTAVTFQRFNIHLRNLRDDTNFSCRYHSIRDPRCPIFRLGDILEKFQTNMLALLKEGGVIEIEQKWTCNFDYDKRLCYPDYVFRLLQSGDDKQSPGINYRMAHKYRLNNTTYRTLSKVHGLRFIVSISGIAGRFNAVQLFLAIGSGIGYMVIAGLDNLFRIIVSNPDSSKVNDVYSLLGTLTLSSF</sequence>
<dbReference type="InterPro" id="IPR001429">
    <property type="entry name" value="P2X_purnocptor"/>
</dbReference>
<organism evidence="10 12">
    <name type="scientific">Rotaria sordida</name>
    <dbReference type="NCBI Taxonomy" id="392033"/>
    <lineage>
        <taxon>Eukaryota</taxon>
        <taxon>Metazoa</taxon>
        <taxon>Spiralia</taxon>
        <taxon>Gnathifera</taxon>
        <taxon>Rotifera</taxon>
        <taxon>Eurotatoria</taxon>
        <taxon>Bdelloidea</taxon>
        <taxon>Philodinida</taxon>
        <taxon>Philodinidae</taxon>
        <taxon>Rotaria</taxon>
    </lineage>
</organism>
<keyword evidence="9" id="KW-0407">Ion channel</keyword>
<keyword evidence="5" id="KW-1133">Transmembrane helix</keyword>